<gene>
    <name evidence="1" type="ORF">PS691_02862</name>
</gene>
<protein>
    <submittedName>
        <fullName evidence="1">Uncharacterized protein</fullName>
    </submittedName>
</protein>
<dbReference type="Proteomes" id="UP000337909">
    <property type="component" value="Unassembled WGS sequence"/>
</dbReference>
<dbReference type="AlphaFoldDB" id="A0A5E7CH05"/>
<dbReference type="Pfam" id="PF16989">
    <property type="entry name" value="T6SS_VasJ"/>
    <property type="match status" value="1"/>
</dbReference>
<name>A0A5E7CH05_PSEFL</name>
<organism evidence="1 2">
    <name type="scientific">Pseudomonas fluorescens</name>
    <dbReference type="NCBI Taxonomy" id="294"/>
    <lineage>
        <taxon>Bacteria</taxon>
        <taxon>Pseudomonadati</taxon>
        <taxon>Pseudomonadota</taxon>
        <taxon>Gammaproteobacteria</taxon>
        <taxon>Pseudomonadales</taxon>
        <taxon>Pseudomonadaceae</taxon>
        <taxon>Pseudomonas</taxon>
    </lineage>
</organism>
<accession>A0A5E7CH05</accession>
<sequence length="87" mass="9675">MARVAEQYARNDLAIHLLGELDASAQRQALAEWEPELNFEVKARLLKLLRLKAQRNDADKPTLARRMEALLAALVAIDPVRAAVLCG</sequence>
<evidence type="ECO:0000313" key="2">
    <source>
        <dbReference type="Proteomes" id="UP000337909"/>
    </source>
</evidence>
<dbReference type="InterPro" id="IPR017739">
    <property type="entry name" value="T6SS-assoc_VCA0119"/>
</dbReference>
<dbReference type="EMBL" id="CABVHQ010000026">
    <property type="protein sequence ID" value="VVO04120.1"/>
    <property type="molecule type" value="Genomic_DNA"/>
</dbReference>
<reference evidence="1 2" key="1">
    <citation type="submission" date="2019-09" db="EMBL/GenBank/DDBJ databases">
        <authorList>
            <person name="Chandra G."/>
            <person name="Truman W A."/>
        </authorList>
    </citation>
    <scope>NUCLEOTIDE SEQUENCE [LARGE SCALE GENOMIC DNA]</scope>
    <source>
        <strain evidence="1">PS691</strain>
    </source>
</reference>
<proteinExistence type="predicted"/>
<evidence type="ECO:0000313" key="1">
    <source>
        <dbReference type="EMBL" id="VVO04120.1"/>
    </source>
</evidence>